<feature type="region of interest" description="Disordered" evidence="1">
    <location>
        <begin position="91"/>
        <end position="116"/>
    </location>
</feature>
<feature type="chain" id="PRO_5036408253" evidence="2">
    <location>
        <begin position="22"/>
        <end position="116"/>
    </location>
</feature>
<sequence length="116" mass="11870">MSKTIVIALLASSLLILSLEATNTTITGCTGPGCLARGCPAGGCPNPSAQKGGNKMAFGSCSCGAMRMQDHFGKGGFGGCMAPHKSFVRRDATTEAPKTESTTHPKGTFQSIFGKL</sequence>
<dbReference type="AlphaFoldDB" id="A0A811K4D9"/>
<feature type="compositionally biased region" description="Basic and acidic residues" evidence="1">
    <location>
        <begin position="91"/>
        <end position="103"/>
    </location>
</feature>
<evidence type="ECO:0000256" key="2">
    <source>
        <dbReference type="SAM" id="SignalP"/>
    </source>
</evidence>
<feature type="signal peptide" evidence="2">
    <location>
        <begin position="1"/>
        <end position="21"/>
    </location>
</feature>
<dbReference type="Proteomes" id="UP000783686">
    <property type="component" value="Unassembled WGS sequence"/>
</dbReference>
<protein>
    <submittedName>
        <fullName evidence="3">Uncharacterized protein</fullName>
    </submittedName>
</protein>
<feature type="compositionally biased region" description="Polar residues" evidence="1">
    <location>
        <begin position="104"/>
        <end position="116"/>
    </location>
</feature>
<comment type="caution">
    <text evidence="3">The sequence shown here is derived from an EMBL/GenBank/DDBJ whole genome shotgun (WGS) entry which is preliminary data.</text>
</comment>
<name>A0A811K4D9_9BILA</name>
<evidence type="ECO:0000256" key="1">
    <source>
        <dbReference type="SAM" id="MobiDB-lite"/>
    </source>
</evidence>
<proteinExistence type="predicted"/>
<dbReference type="Proteomes" id="UP000614601">
    <property type="component" value="Unassembled WGS sequence"/>
</dbReference>
<dbReference type="EMBL" id="CAJFDH010000002">
    <property type="protein sequence ID" value="CAD5209979.1"/>
    <property type="molecule type" value="Genomic_DNA"/>
</dbReference>
<keyword evidence="4" id="KW-1185">Reference proteome</keyword>
<gene>
    <name evidence="3" type="ORF">BOKJ2_LOCUS2958</name>
</gene>
<organism evidence="3 4">
    <name type="scientific">Bursaphelenchus okinawaensis</name>
    <dbReference type="NCBI Taxonomy" id="465554"/>
    <lineage>
        <taxon>Eukaryota</taxon>
        <taxon>Metazoa</taxon>
        <taxon>Ecdysozoa</taxon>
        <taxon>Nematoda</taxon>
        <taxon>Chromadorea</taxon>
        <taxon>Rhabditida</taxon>
        <taxon>Tylenchina</taxon>
        <taxon>Tylenchomorpha</taxon>
        <taxon>Aphelenchoidea</taxon>
        <taxon>Aphelenchoididae</taxon>
        <taxon>Bursaphelenchus</taxon>
    </lineage>
</organism>
<dbReference type="OrthoDB" id="10338975at2759"/>
<dbReference type="EMBL" id="CAJFCW020000002">
    <property type="protein sequence ID" value="CAG9090495.1"/>
    <property type="molecule type" value="Genomic_DNA"/>
</dbReference>
<evidence type="ECO:0000313" key="3">
    <source>
        <dbReference type="EMBL" id="CAD5209979.1"/>
    </source>
</evidence>
<accession>A0A811K4D9</accession>
<reference evidence="3" key="1">
    <citation type="submission" date="2020-09" db="EMBL/GenBank/DDBJ databases">
        <authorList>
            <person name="Kikuchi T."/>
        </authorList>
    </citation>
    <scope>NUCLEOTIDE SEQUENCE</scope>
    <source>
        <strain evidence="3">SH1</strain>
    </source>
</reference>
<keyword evidence="2" id="KW-0732">Signal</keyword>
<evidence type="ECO:0000313" key="4">
    <source>
        <dbReference type="Proteomes" id="UP000614601"/>
    </source>
</evidence>